<accession>A0ABR7U2I6</accession>
<sequence length="89" mass="9744">MAERGGAKPTIFDHSARTAETNLPIDPSESSVRAGFDSDLRDCEVRNGIGVPAAGSLLLYFCRRMPRVILLVFVLVSAAIDDKTDFKFK</sequence>
<evidence type="ECO:0000313" key="2">
    <source>
        <dbReference type="Proteomes" id="UP000639516"/>
    </source>
</evidence>
<evidence type="ECO:0000313" key="1">
    <source>
        <dbReference type="EMBL" id="MBC9977612.1"/>
    </source>
</evidence>
<proteinExistence type="predicted"/>
<dbReference type="RefSeq" id="WP_188098973.1">
    <property type="nucleotide sequence ID" value="NZ_JAANIH010000011.1"/>
</dbReference>
<name>A0ABR7U2I6_9BRAD</name>
<reference evidence="1 2" key="1">
    <citation type="journal article" date="2020" name="Arch. Microbiol.">
        <title>Bradyrhizobium campsiandrae sp. nov., a nitrogen-fixing bacterial strain isolated from a native leguminous tree from the Amazon adapted to flooded conditions.</title>
        <authorList>
            <person name="Cabral Michel D."/>
            <person name="Martins da Costa E."/>
            <person name="Azarias Guimaraes A."/>
            <person name="Soares de Carvalho T."/>
            <person name="Santos de Castro Caputo P."/>
            <person name="Willems A."/>
            <person name="de Souza Moreira F.M."/>
        </authorList>
    </citation>
    <scope>NUCLEOTIDE SEQUENCE [LARGE SCALE GENOMIC DNA]</scope>
    <source>
        <strain evidence="2">INPA 384B</strain>
    </source>
</reference>
<organism evidence="1 2">
    <name type="scientific">Bradyrhizobium campsiandrae</name>
    <dbReference type="NCBI Taxonomy" id="1729892"/>
    <lineage>
        <taxon>Bacteria</taxon>
        <taxon>Pseudomonadati</taxon>
        <taxon>Pseudomonadota</taxon>
        <taxon>Alphaproteobacteria</taxon>
        <taxon>Hyphomicrobiales</taxon>
        <taxon>Nitrobacteraceae</taxon>
        <taxon>Bradyrhizobium</taxon>
    </lineage>
</organism>
<keyword evidence="2" id="KW-1185">Reference proteome</keyword>
<gene>
    <name evidence="1" type="ORF">HA482_05185</name>
</gene>
<dbReference type="EMBL" id="JAATTO010000006">
    <property type="protein sequence ID" value="MBC9977612.1"/>
    <property type="molecule type" value="Genomic_DNA"/>
</dbReference>
<comment type="caution">
    <text evidence="1">The sequence shown here is derived from an EMBL/GenBank/DDBJ whole genome shotgun (WGS) entry which is preliminary data.</text>
</comment>
<dbReference type="Proteomes" id="UP000639516">
    <property type="component" value="Unassembled WGS sequence"/>
</dbReference>
<protein>
    <submittedName>
        <fullName evidence="1">Uncharacterized protein</fullName>
    </submittedName>
</protein>